<evidence type="ECO:0000313" key="2">
    <source>
        <dbReference type="Proteomes" id="UP001250656"/>
    </source>
</evidence>
<keyword evidence="2" id="KW-1185">Reference proteome</keyword>
<dbReference type="EMBL" id="JAVTTP010000001">
    <property type="protein sequence ID" value="MDT7829084.1"/>
    <property type="molecule type" value="Genomic_DNA"/>
</dbReference>
<dbReference type="Proteomes" id="UP001250656">
    <property type="component" value="Unassembled WGS sequence"/>
</dbReference>
<proteinExistence type="predicted"/>
<protein>
    <submittedName>
        <fullName evidence="1">Uncharacterized protein</fullName>
    </submittedName>
</protein>
<reference evidence="1 2" key="1">
    <citation type="submission" date="2023-09" db="EMBL/GenBank/DDBJ databases">
        <title>Novel taxa isolated from Blanes Bay.</title>
        <authorList>
            <person name="Rey-Velasco X."/>
            <person name="Lucena T."/>
        </authorList>
    </citation>
    <scope>NUCLEOTIDE SEQUENCE [LARGE SCALE GENOMIC DNA]</scope>
    <source>
        <strain evidence="1 2">S334</strain>
    </source>
</reference>
<evidence type="ECO:0000313" key="1">
    <source>
        <dbReference type="EMBL" id="MDT7829084.1"/>
    </source>
</evidence>
<organism evidence="1 2">
    <name type="scientific">Pricia mediterranea</name>
    <dbReference type="NCBI Taxonomy" id="3076079"/>
    <lineage>
        <taxon>Bacteria</taxon>
        <taxon>Pseudomonadati</taxon>
        <taxon>Bacteroidota</taxon>
        <taxon>Flavobacteriia</taxon>
        <taxon>Flavobacteriales</taxon>
        <taxon>Flavobacteriaceae</taxon>
        <taxon>Pricia</taxon>
    </lineage>
</organism>
<dbReference type="RefSeq" id="WP_314014791.1">
    <property type="nucleotide sequence ID" value="NZ_JAVTTP010000001.1"/>
</dbReference>
<accession>A0ABU3L5T0</accession>
<sequence>MLDTLDVGYTYWWPEAGPFVGNCGDELSLVFTGVVKNLEAPTNEAGPLYIPQKGTIAIEEVFKIKDLGDSTYKNQRFFTTDCFYESGIGTGDTVLVVCYDYDGAYTIPGNGSLMKIDAFDAPAVASIRNYIDAEENPEKIKKDVGVWASYGHGRALQRIIECREETENTDQSISHDSK</sequence>
<name>A0ABU3L5T0_9FLAO</name>
<gene>
    <name evidence="1" type="ORF">RQM65_10450</name>
</gene>
<comment type="caution">
    <text evidence="1">The sequence shown here is derived from an EMBL/GenBank/DDBJ whole genome shotgun (WGS) entry which is preliminary data.</text>
</comment>